<evidence type="ECO:0000313" key="1">
    <source>
        <dbReference type="EMBL" id="KIJ33474.1"/>
    </source>
</evidence>
<name>A0A0C9UFE2_SPHS4</name>
<organism evidence="1 2">
    <name type="scientific">Sphaerobolus stellatus (strain SS14)</name>
    <dbReference type="NCBI Taxonomy" id="990650"/>
    <lineage>
        <taxon>Eukaryota</taxon>
        <taxon>Fungi</taxon>
        <taxon>Dikarya</taxon>
        <taxon>Basidiomycota</taxon>
        <taxon>Agaricomycotina</taxon>
        <taxon>Agaricomycetes</taxon>
        <taxon>Phallomycetidae</taxon>
        <taxon>Geastrales</taxon>
        <taxon>Sphaerobolaceae</taxon>
        <taxon>Sphaerobolus</taxon>
    </lineage>
</organism>
<gene>
    <name evidence="1" type="ORF">M422DRAFT_264579</name>
</gene>
<accession>A0A0C9UFE2</accession>
<evidence type="ECO:0000313" key="2">
    <source>
        <dbReference type="Proteomes" id="UP000054279"/>
    </source>
</evidence>
<reference evidence="1 2" key="1">
    <citation type="submission" date="2014-06" db="EMBL/GenBank/DDBJ databases">
        <title>Evolutionary Origins and Diversification of the Mycorrhizal Mutualists.</title>
        <authorList>
            <consortium name="DOE Joint Genome Institute"/>
            <consortium name="Mycorrhizal Genomics Consortium"/>
            <person name="Kohler A."/>
            <person name="Kuo A."/>
            <person name="Nagy L.G."/>
            <person name="Floudas D."/>
            <person name="Copeland A."/>
            <person name="Barry K.W."/>
            <person name="Cichocki N."/>
            <person name="Veneault-Fourrey C."/>
            <person name="LaButti K."/>
            <person name="Lindquist E.A."/>
            <person name="Lipzen A."/>
            <person name="Lundell T."/>
            <person name="Morin E."/>
            <person name="Murat C."/>
            <person name="Riley R."/>
            <person name="Ohm R."/>
            <person name="Sun H."/>
            <person name="Tunlid A."/>
            <person name="Henrissat B."/>
            <person name="Grigoriev I.V."/>
            <person name="Hibbett D.S."/>
            <person name="Martin F."/>
        </authorList>
    </citation>
    <scope>NUCLEOTIDE SEQUENCE [LARGE SCALE GENOMIC DNA]</scope>
    <source>
        <strain evidence="1 2">SS14</strain>
    </source>
</reference>
<protein>
    <submittedName>
        <fullName evidence="1">Uncharacterized protein</fullName>
    </submittedName>
</protein>
<dbReference type="HOGENOM" id="CLU_005726_0_2_1"/>
<proteinExistence type="predicted"/>
<dbReference type="AlphaFoldDB" id="A0A0C9UFE2"/>
<sequence>MSNSTREAWRLFKASKNQEGYFSNEDLCAQTELAIEFFKEHFPGTAVALFTSDNALSHWKCAPDGLLALKLLKIPKLWKGHDGQTKMHNRVLPNGKSQSFYYPNDHPMMAGYFKGMSKILEECGFIEEAQLPASCENLKCSDLKAACCCHRVLFNQPDFVGLKLALVELIEAHSHLVIFYPKFHCELNFTE</sequence>
<dbReference type="OrthoDB" id="6511194at2759"/>
<keyword evidence="2" id="KW-1185">Reference proteome</keyword>
<dbReference type="EMBL" id="KN837212">
    <property type="protein sequence ID" value="KIJ33474.1"/>
    <property type="molecule type" value="Genomic_DNA"/>
</dbReference>
<dbReference type="Proteomes" id="UP000054279">
    <property type="component" value="Unassembled WGS sequence"/>
</dbReference>